<keyword evidence="2" id="KW-1185">Reference proteome</keyword>
<dbReference type="RefSeq" id="WP_258213195.1">
    <property type="nucleotide sequence ID" value="NZ_JANQBD010000006.1"/>
</dbReference>
<accession>A0ABT1YHA0</accession>
<dbReference type="Gene3D" id="3.40.50.1110">
    <property type="entry name" value="SGNH hydrolase"/>
    <property type="match status" value="1"/>
</dbReference>
<proteinExistence type="predicted"/>
<reference evidence="1 2" key="1">
    <citation type="submission" date="2022-08" db="EMBL/GenBank/DDBJ databases">
        <title>Paenibacillus endoradicis sp. nov., Paenibacillus radicibacter sp. nov and Paenibacillus pararadicis sp. nov., three cold-adapted plant growth-promoting bacteria isolated from root of Larix gmelinii in Great Khingan.</title>
        <authorList>
            <person name="Xue H."/>
        </authorList>
    </citation>
    <scope>NUCLEOTIDE SEQUENCE [LARGE SCALE GENOMIC DNA]</scope>
    <source>
        <strain evidence="1 2">N5-1-1-5</strain>
    </source>
</reference>
<dbReference type="InterPro" id="IPR036514">
    <property type="entry name" value="SGNH_hydro_sf"/>
</dbReference>
<organism evidence="1 2">
    <name type="scientific">Paenibacillus radicis</name>
    <name type="common">ex Xue et al. 2023</name>
    <dbReference type="NCBI Taxonomy" id="2972489"/>
    <lineage>
        <taxon>Bacteria</taxon>
        <taxon>Bacillati</taxon>
        <taxon>Bacillota</taxon>
        <taxon>Bacilli</taxon>
        <taxon>Bacillales</taxon>
        <taxon>Paenibacillaceae</taxon>
        <taxon>Paenibacillus</taxon>
    </lineage>
</organism>
<protein>
    <submittedName>
        <fullName evidence="1">SGNH/GDSL hydrolase family protein</fullName>
    </submittedName>
</protein>
<dbReference type="EMBL" id="JANQBD010000006">
    <property type="protein sequence ID" value="MCR8631603.1"/>
    <property type="molecule type" value="Genomic_DNA"/>
</dbReference>
<sequence>MKRSVFVIGDSISIQYGPYLQAEISSSFAYDRKQGTEQALKDLNIPVGANGGDSGMVLAYMREQQQEGARYDILLLNCGLHDIKTDPVNGSKQVTADQYEQHIQQIASLALNMSNRVIWIRTTPLIDEVHNELNQSFHRFHKDVIDYNSIADRIMGQNDIPMLDLYTFTLELGPDVYCDHVHFKDEVRKEQAVYIAKQLLEMV</sequence>
<evidence type="ECO:0000313" key="2">
    <source>
        <dbReference type="Proteomes" id="UP001300012"/>
    </source>
</evidence>
<comment type="caution">
    <text evidence="1">The sequence shown here is derived from an EMBL/GenBank/DDBJ whole genome shotgun (WGS) entry which is preliminary data.</text>
</comment>
<dbReference type="CDD" id="cd00229">
    <property type="entry name" value="SGNH_hydrolase"/>
    <property type="match status" value="1"/>
</dbReference>
<dbReference type="SUPFAM" id="SSF52266">
    <property type="entry name" value="SGNH hydrolase"/>
    <property type="match status" value="1"/>
</dbReference>
<dbReference type="Pfam" id="PF00657">
    <property type="entry name" value="Lipase_GDSL"/>
    <property type="match status" value="1"/>
</dbReference>
<gene>
    <name evidence="1" type="ORF">NV381_10350</name>
</gene>
<dbReference type="Proteomes" id="UP001300012">
    <property type="component" value="Unassembled WGS sequence"/>
</dbReference>
<keyword evidence="1" id="KW-0378">Hydrolase</keyword>
<name>A0ABT1YHA0_9BACL</name>
<evidence type="ECO:0000313" key="1">
    <source>
        <dbReference type="EMBL" id="MCR8631603.1"/>
    </source>
</evidence>
<dbReference type="GO" id="GO:0016787">
    <property type="term" value="F:hydrolase activity"/>
    <property type="evidence" value="ECO:0007669"/>
    <property type="project" value="UniProtKB-KW"/>
</dbReference>
<dbReference type="InterPro" id="IPR001087">
    <property type="entry name" value="GDSL"/>
</dbReference>